<evidence type="ECO:0000313" key="2">
    <source>
        <dbReference type="EnsemblProtists" id="EOD12771"/>
    </source>
</evidence>
<proteinExistence type="predicted"/>
<feature type="region of interest" description="Disordered" evidence="1">
    <location>
        <begin position="1"/>
        <end position="64"/>
    </location>
</feature>
<dbReference type="Proteomes" id="UP000013827">
    <property type="component" value="Unassembled WGS sequence"/>
</dbReference>
<dbReference type="GeneID" id="17258922"/>
<feature type="compositionally biased region" description="Basic residues" evidence="1">
    <location>
        <begin position="30"/>
        <end position="42"/>
    </location>
</feature>
<evidence type="ECO:0000256" key="1">
    <source>
        <dbReference type="SAM" id="MobiDB-lite"/>
    </source>
</evidence>
<dbReference type="HOGENOM" id="CLU_2872345_0_0_1"/>
<evidence type="ECO:0000313" key="3">
    <source>
        <dbReference type="Proteomes" id="UP000013827"/>
    </source>
</evidence>
<organism evidence="2 3">
    <name type="scientific">Emiliania huxleyi (strain CCMP1516)</name>
    <dbReference type="NCBI Taxonomy" id="280463"/>
    <lineage>
        <taxon>Eukaryota</taxon>
        <taxon>Haptista</taxon>
        <taxon>Haptophyta</taxon>
        <taxon>Prymnesiophyceae</taxon>
        <taxon>Isochrysidales</taxon>
        <taxon>Noelaerhabdaceae</taxon>
        <taxon>Emiliania</taxon>
    </lineage>
</organism>
<dbReference type="PaxDb" id="2903-EOD12771"/>
<reference evidence="3" key="1">
    <citation type="journal article" date="2013" name="Nature">
        <title>Pan genome of the phytoplankton Emiliania underpins its global distribution.</title>
        <authorList>
            <person name="Read B.A."/>
            <person name="Kegel J."/>
            <person name="Klute M.J."/>
            <person name="Kuo A."/>
            <person name="Lefebvre S.C."/>
            <person name="Maumus F."/>
            <person name="Mayer C."/>
            <person name="Miller J."/>
            <person name="Monier A."/>
            <person name="Salamov A."/>
            <person name="Young J."/>
            <person name="Aguilar M."/>
            <person name="Claverie J.M."/>
            <person name="Frickenhaus S."/>
            <person name="Gonzalez K."/>
            <person name="Herman E.K."/>
            <person name="Lin Y.C."/>
            <person name="Napier J."/>
            <person name="Ogata H."/>
            <person name="Sarno A.F."/>
            <person name="Shmutz J."/>
            <person name="Schroeder D."/>
            <person name="de Vargas C."/>
            <person name="Verret F."/>
            <person name="von Dassow P."/>
            <person name="Valentin K."/>
            <person name="Van de Peer Y."/>
            <person name="Wheeler G."/>
            <person name="Dacks J.B."/>
            <person name="Delwiche C.F."/>
            <person name="Dyhrman S.T."/>
            <person name="Glockner G."/>
            <person name="John U."/>
            <person name="Richards T."/>
            <person name="Worden A.Z."/>
            <person name="Zhang X."/>
            <person name="Grigoriev I.V."/>
            <person name="Allen A.E."/>
            <person name="Bidle K."/>
            <person name="Borodovsky M."/>
            <person name="Bowler C."/>
            <person name="Brownlee C."/>
            <person name="Cock J.M."/>
            <person name="Elias M."/>
            <person name="Gladyshev V.N."/>
            <person name="Groth M."/>
            <person name="Guda C."/>
            <person name="Hadaegh A."/>
            <person name="Iglesias-Rodriguez M.D."/>
            <person name="Jenkins J."/>
            <person name="Jones B.M."/>
            <person name="Lawson T."/>
            <person name="Leese F."/>
            <person name="Lindquist E."/>
            <person name="Lobanov A."/>
            <person name="Lomsadze A."/>
            <person name="Malik S.B."/>
            <person name="Marsh M.E."/>
            <person name="Mackinder L."/>
            <person name="Mock T."/>
            <person name="Mueller-Roeber B."/>
            <person name="Pagarete A."/>
            <person name="Parker M."/>
            <person name="Probert I."/>
            <person name="Quesneville H."/>
            <person name="Raines C."/>
            <person name="Rensing S.A."/>
            <person name="Riano-Pachon D.M."/>
            <person name="Richier S."/>
            <person name="Rokitta S."/>
            <person name="Shiraiwa Y."/>
            <person name="Soanes D.M."/>
            <person name="van der Giezen M."/>
            <person name="Wahlund T.M."/>
            <person name="Williams B."/>
            <person name="Wilson W."/>
            <person name="Wolfe G."/>
            <person name="Wurch L.L."/>
        </authorList>
    </citation>
    <scope>NUCLEOTIDE SEQUENCE</scope>
</reference>
<keyword evidence="3" id="KW-1185">Reference proteome</keyword>
<protein>
    <submittedName>
        <fullName evidence="2">Uncharacterized protein</fullName>
    </submittedName>
</protein>
<dbReference type="EnsemblProtists" id="EOD12771">
    <property type="protein sequence ID" value="EOD12771"/>
    <property type="gene ID" value="EMIHUDRAFT_257032"/>
</dbReference>
<dbReference type="KEGG" id="ehx:EMIHUDRAFT_257032"/>
<accession>A0A0D3IND6</accession>
<dbReference type="AlphaFoldDB" id="A0A0D3IND6"/>
<reference evidence="2" key="2">
    <citation type="submission" date="2024-10" db="UniProtKB">
        <authorList>
            <consortium name="EnsemblProtists"/>
        </authorList>
    </citation>
    <scope>IDENTIFICATION</scope>
</reference>
<name>A0A0D3IND6_EMIH1</name>
<dbReference type="RefSeq" id="XP_005765200.1">
    <property type="nucleotide sequence ID" value="XM_005765143.1"/>
</dbReference>
<sequence length="64" mass="7132">MVCSSLGAGHRRSAHACSEPESGSGCRAKELHRRGWRSRGWRSRGWQSRDWRSSSEGRAISSTS</sequence>